<comment type="function">
    <text evidence="12">Catalyzes the phosphorylation of ribose at O-5 in a reaction requiring ATP and magnesium. The resulting D-ribose-5-phosphate can then be used either for sythesis of nucleotides, histidine, and tryptophan, or as a component of the pentose phosphate pathway.</text>
</comment>
<feature type="binding site" evidence="12">
    <location>
        <position position="184"/>
    </location>
    <ligand>
        <name>ATP</name>
        <dbReference type="ChEBI" id="CHEBI:30616"/>
    </ligand>
</feature>
<dbReference type="PROSITE" id="PS00584">
    <property type="entry name" value="PFKB_KINASES_2"/>
    <property type="match status" value="1"/>
</dbReference>
<evidence type="ECO:0000256" key="1">
    <source>
        <dbReference type="ARBA" id="ARBA00005380"/>
    </source>
</evidence>
<evidence type="ECO:0000256" key="11">
    <source>
        <dbReference type="ARBA" id="ARBA00023277"/>
    </source>
</evidence>
<keyword evidence="6 12" id="KW-0547">Nucleotide-binding</keyword>
<evidence type="ECO:0000256" key="5">
    <source>
        <dbReference type="ARBA" id="ARBA00022723"/>
    </source>
</evidence>
<dbReference type="Proteomes" id="UP000077519">
    <property type="component" value="Unassembled WGS sequence"/>
</dbReference>
<evidence type="ECO:0000313" key="15">
    <source>
        <dbReference type="Proteomes" id="UP000077519"/>
    </source>
</evidence>
<dbReference type="PANTHER" id="PTHR10584:SF166">
    <property type="entry name" value="RIBOKINASE"/>
    <property type="match status" value="1"/>
</dbReference>
<dbReference type="InterPro" id="IPR002173">
    <property type="entry name" value="Carboh/pur_kinase_PfkB_CS"/>
</dbReference>
<comment type="subunit">
    <text evidence="12">Homodimer.</text>
</comment>
<keyword evidence="11 12" id="KW-0119">Carbohydrate metabolism</keyword>
<comment type="pathway">
    <text evidence="12">Carbohydrate metabolism; D-ribose degradation; D-ribose 5-phosphate from beta-D-ribopyranose: step 2/2.</text>
</comment>
<dbReference type="InterPro" id="IPR011611">
    <property type="entry name" value="PfkB_dom"/>
</dbReference>
<evidence type="ECO:0000256" key="9">
    <source>
        <dbReference type="ARBA" id="ARBA00022842"/>
    </source>
</evidence>
<comment type="activity regulation">
    <text evidence="12">Activated by a monovalent cation that binds near, but not in, the active site. The most likely occupant of the site in vivo is potassium. Ion binding induces a conformational change that may alter substrate affinity.</text>
</comment>
<dbReference type="GO" id="GO:0004747">
    <property type="term" value="F:ribokinase activity"/>
    <property type="evidence" value="ECO:0007669"/>
    <property type="project" value="UniProtKB-UniRule"/>
</dbReference>
<comment type="similarity">
    <text evidence="1">Belongs to the carbohydrate kinase pfkB family.</text>
</comment>
<evidence type="ECO:0000256" key="6">
    <source>
        <dbReference type="ARBA" id="ARBA00022741"/>
    </source>
</evidence>
<dbReference type="HAMAP" id="MF_01987">
    <property type="entry name" value="Ribokinase"/>
    <property type="match status" value="1"/>
</dbReference>
<feature type="binding site" evidence="12">
    <location>
        <begin position="236"/>
        <end position="237"/>
    </location>
    <ligand>
        <name>ATP</name>
        <dbReference type="ChEBI" id="CHEBI:30616"/>
    </ligand>
</feature>
<keyword evidence="12" id="KW-0963">Cytoplasm</keyword>
<evidence type="ECO:0000256" key="2">
    <source>
        <dbReference type="ARBA" id="ARBA00012035"/>
    </source>
</evidence>
<proteinExistence type="inferred from homology"/>
<comment type="subcellular location">
    <subcellularLocation>
        <location evidence="12">Cytoplasm</location>
    </subcellularLocation>
</comment>
<dbReference type="Gene3D" id="3.40.1190.20">
    <property type="match status" value="1"/>
</dbReference>
<feature type="binding site" evidence="12">
    <location>
        <begin position="205"/>
        <end position="210"/>
    </location>
    <ligand>
        <name>ATP</name>
        <dbReference type="ChEBI" id="CHEBI:30616"/>
    </ligand>
</feature>
<dbReference type="RefSeq" id="WP_068423732.1">
    <property type="nucleotide sequence ID" value="NZ_LVHI01000010.1"/>
</dbReference>
<comment type="similarity">
    <text evidence="12">Belongs to the carbohydrate kinase PfkB family. Ribokinase subfamily.</text>
</comment>
<dbReference type="SUPFAM" id="SSF53613">
    <property type="entry name" value="Ribokinase-like"/>
    <property type="match status" value="1"/>
</dbReference>
<evidence type="ECO:0000256" key="4">
    <source>
        <dbReference type="ARBA" id="ARBA00022679"/>
    </source>
</evidence>
<dbReference type="InterPro" id="IPR029056">
    <property type="entry name" value="Ribokinase-like"/>
</dbReference>
<feature type="binding site" evidence="12">
    <location>
        <position position="274"/>
    </location>
    <ligand>
        <name>K(+)</name>
        <dbReference type="ChEBI" id="CHEBI:29103"/>
    </ligand>
</feature>
<feature type="binding site" evidence="12">
    <location>
        <begin position="41"/>
        <end position="45"/>
    </location>
    <ligand>
        <name>substrate</name>
    </ligand>
</feature>
<evidence type="ECO:0000256" key="10">
    <source>
        <dbReference type="ARBA" id="ARBA00022958"/>
    </source>
</evidence>
<feature type="active site" description="Proton acceptor" evidence="12">
    <location>
        <position position="237"/>
    </location>
</feature>
<feature type="binding site" evidence="12">
    <location>
        <position position="233"/>
    </location>
    <ligand>
        <name>K(+)</name>
        <dbReference type="ChEBI" id="CHEBI:29103"/>
    </ligand>
</feature>
<dbReference type="InterPro" id="IPR002139">
    <property type="entry name" value="Ribo/fructo_kinase"/>
</dbReference>
<evidence type="ECO:0000256" key="12">
    <source>
        <dbReference type="HAMAP-Rule" id="MF_01987"/>
    </source>
</evidence>
<dbReference type="GO" id="GO:0005829">
    <property type="term" value="C:cytosol"/>
    <property type="evidence" value="ECO:0007669"/>
    <property type="project" value="TreeGrafter"/>
</dbReference>
<keyword evidence="9 12" id="KW-0460">Magnesium</keyword>
<feature type="binding site" evidence="12">
    <location>
        <position position="268"/>
    </location>
    <ligand>
        <name>K(+)</name>
        <dbReference type="ChEBI" id="CHEBI:29103"/>
    </ligand>
</feature>
<dbReference type="GO" id="GO:0019303">
    <property type="term" value="P:D-ribose catabolic process"/>
    <property type="evidence" value="ECO:0007669"/>
    <property type="project" value="UniProtKB-UniRule"/>
</dbReference>
<comment type="caution">
    <text evidence="14">The sequence shown here is derived from an EMBL/GenBank/DDBJ whole genome shotgun (WGS) entry which is preliminary data.</text>
</comment>
<keyword evidence="8 12" id="KW-0067">ATP-binding</keyword>
<dbReference type="PRINTS" id="PR00990">
    <property type="entry name" value="RIBOKINASE"/>
</dbReference>
<keyword evidence="10 12" id="KW-0630">Potassium</keyword>
<keyword evidence="15" id="KW-1185">Reference proteome</keyword>
<comment type="caution">
    <text evidence="12">Lacks conserved residue(s) required for the propagation of feature annotation.</text>
</comment>
<feature type="binding site" evidence="12">
    <location>
        <position position="231"/>
    </location>
    <ligand>
        <name>K(+)</name>
        <dbReference type="ChEBI" id="CHEBI:29103"/>
    </ligand>
</feature>
<keyword evidence="7 12" id="KW-0418">Kinase</keyword>
<name>A0A177YIR3_9NOCA</name>
<dbReference type="CDD" id="cd01174">
    <property type="entry name" value="ribokinase"/>
    <property type="match status" value="1"/>
</dbReference>
<evidence type="ECO:0000259" key="13">
    <source>
        <dbReference type="Pfam" id="PF00294"/>
    </source>
</evidence>
<evidence type="ECO:0000313" key="14">
    <source>
        <dbReference type="EMBL" id="OAK55434.1"/>
    </source>
</evidence>
<feature type="binding site" evidence="12">
    <location>
        <position position="140"/>
    </location>
    <ligand>
        <name>substrate</name>
    </ligand>
</feature>
<dbReference type="GO" id="GO:0005524">
    <property type="term" value="F:ATP binding"/>
    <property type="evidence" value="ECO:0007669"/>
    <property type="project" value="UniProtKB-UniRule"/>
</dbReference>
<evidence type="ECO:0000256" key="7">
    <source>
        <dbReference type="ARBA" id="ARBA00022777"/>
    </source>
</evidence>
<protein>
    <recommendedName>
        <fullName evidence="3 12">Ribokinase</fullName>
        <shortName evidence="12">RK</shortName>
        <ecNumber evidence="2 12">2.7.1.15</ecNumber>
    </recommendedName>
</protein>
<accession>A0A177YIR3</accession>
<dbReference type="GO" id="GO:0046872">
    <property type="term" value="F:metal ion binding"/>
    <property type="evidence" value="ECO:0007669"/>
    <property type="project" value="UniProtKB-KW"/>
</dbReference>
<sequence length="286" mass="28669">MHATRVTVLGSINMDLTAVTDHLPAPGETVLSDAFATAQGGKGANQAIAAARSGSETTFLGAVGDDAFATDLAARLRDASVDASLLRRTDGPSGIAVITVDTKGENSIVVVPGANALVTDLTGEELDVIAESDVLLCQFEIPLSTVTAAAQHARRNGTLVVLNPSPVHAAPDELLDAVDVLVVNEAEAAALGSDLLGRVTHVVTTLGASGARYSGPAGEFAVPAPVVDAIDTTGAGDAFTGALVAEWPKGPEAAVRWACAAGAFAATRRGAGASSGTRAQIESVLA</sequence>
<dbReference type="InterPro" id="IPR011877">
    <property type="entry name" value="Ribokinase"/>
</dbReference>
<evidence type="ECO:0000256" key="3">
    <source>
        <dbReference type="ARBA" id="ARBA00016943"/>
    </source>
</evidence>
<keyword evidence="5 12" id="KW-0479">Metal-binding</keyword>
<dbReference type="EMBL" id="LVHI01000010">
    <property type="protein sequence ID" value="OAK55434.1"/>
    <property type="molecule type" value="Genomic_DNA"/>
</dbReference>
<reference evidence="14 15" key="1">
    <citation type="submission" date="2016-03" db="EMBL/GenBank/DDBJ databases">
        <title>Genome sequence of Rhodococcus kyotonensis KB10.</title>
        <authorList>
            <person name="Jeong H."/>
            <person name="Hong C.E."/>
            <person name="Jo S.H."/>
            <person name="Park J.M."/>
        </authorList>
    </citation>
    <scope>NUCLEOTIDE SEQUENCE [LARGE SCALE GENOMIC DNA]</scope>
    <source>
        <strain evidence="14 15">KB10</strain>
    </source>
</reference>
<organism evidence="14 15">
    <name type="scientific">Rhodococcoides kyotonense</name>
    <dbReference type="NCBI Taxonomy" id="398843"/>
    <lineage>
        <taxon>Bacteria</taxon>
        <taxon>Bacillati</taxon>
        <taxon>Actinomycetota</taxon>
        <taxon>Actinomycetes</taxon>
        <taxon>Mycobacteriales</taxon>
        <taxon>Nocardiaceae</taxon>
        <taxon>Rhodococcoides</taxon>
    </lineage>
</organism>
<dbReference type="Pfam" id="PF00294">
    <property type="entry name" value="PfkB"/>
    <property type="match status" value="1"/>
</dbReference>
<dbReference type="EC" id="2.7.1.15" evidence="2 12"/>
<dbReference type="UniPathway" id="UPA00916">
    <property type="reaction ID" value="UER00889"/>
</dbReference>
<evidence type="ECO:0000256" key="8">
    <source>
        <dbReference type="ARBA" id="ARBA00022840"/>
    </source>
</evidence>
<feature type="binding site" evidence="12">
    <location>
        <begin position="13"/>
        <end position="15"/>
    </location>
    <ligand>
        <name>substrate</name>
    </ligand>
</feature>
<feature type="domain" description="Carbohydrate kinase PfkB" evidence="13">
    <location>
        <begin position="4"/>
        <end position="275"/>
    </location>
</feature>
<feature type="binding site" evidence="12">
    <location>
        <position position="270"/>
    </location>
    <ligand>
        <name>K(+)</name>
        <dbReference type="ChEBI" id="CHEBI:29103"/>
    </ligand>
</feature>
<dbReference type="PANTHER" id="PTHR10584">
    <property type="entry name" value="SUGAR KINASE"/>
    <property type="match status" value="1"/>
</dbReference>
<comment type="cofactor">
    <cofactor evidence="12">
        <name>Mg(2+)</name>
        <dbReference type="ChEBI" id="CHEBI:18420"/>
    </cofactor>
    <text evidence="12">Requires a divalent cation, most likely magnesium in vivo, as an electrophilic catalyst to aid phosphoryl group transfer. It is the chelate of the metal and the nucleotide that is the actual substrate.</text>
</comment>
<dbReference type="AlphaFoldDB" id="A0A177YIR3"/>
<keyword evidence="4 12" id="KW-0808">Transferase</keyword>
<feature type="binding site" evidence="12">
    <location>
        <position position="265"/>
    </location>
    <ligand>
        <name>K(+)</name>
        <dbReference type="ChEBI" id="CHEBI:29103"/>
    </ligand>
</feature>
<feature type="binding site" evidence="12">
    <location>
        <position position="237"/>
    </location>
    <ligand>
        <name>substrate</name>
    </ligand>
</feature>
<gene>
    <name evidence="12" type="primary">rbsK</name>
    <name evidence="14" type="ORF">A3K89_20105</name>
</gene>
<comment type="catalytic activity">
    <reaction evidence="12">
        <text>D-ribose + ATP = D-ribose 5-phosphate + ADP + H(+)</text>
        <dbReference type="Rhea" id="RHEA:13697"/>
        <dbReference type="ChEBI" id="CHEBI:15378"/>
        <dbReference type="ChEBI" id="CHEBI:30616"/>
        <dbReference type="ChEBI" id="CHEBI:47013"/>
        <dbReference type="ChEBI" id="CHEBI:78346"/>
        <dbReference type="ChEBI" id="CHEBI:456216"/>
        <dbReference type="EC" id="2.7.1.15"/>
    </reaction>
</comment>